<reference evidence="4 5" key="1">
    <citation type="submission" date="2014-07" db="EMBL/GenBank/DDBJ databases">
        <title>Draft Genome Sequence of Gephyronic Acid Producer, Cystobacter violaceus Strain Cb vi76.</title>
        <authorList>
            <person name="Stevens D.C."/>
            <person name="Young J."/>
            <person name="Carmichael R."/>
            <person name="Tan J."/>
            <person name="Taylor R.E."/>
        </authorList>
    </citation>
    <scope>NUCLEOTIDE SEQUENCE [LARGE SCALE GENOMIC DNA]</scope>
    <source>
        <strain evidence="4 5">Cb vi76</strain>
    </source>
</reference>
<dbReference type="RefSeq" id="WP_043392830.1">
    <property type="nucleotide sequence ID" value="NZ_JPMI01000061.1"/>
</dbReference>
<organism evidence="4 5">
    <name type="scientific">Archangium violaceum Cb vi76</name>
    <dbReference type="NCBI Taxonomy" id="1406225"/>
    <lineage>
        <taxon>Bacteria</taxon>
        <taxon>Pseudomonadati</taxon>
        <taxon>Myxococcota</taxon>
        <taxon>Myxococcia</taxon>
        <taxon>Myxococcales</taxon>
        <taxon>Cystobacterineae</taxon>
        <taxon>Archangiaceae</taxon>
        <taxon>Archangium</taxon>
    </lineage>
</organism>
<dbReference type="InterPro" id="IPR000182">
    <property type="entry name" value="GNAT_dom"/>
</dbReference>
<keyword evidence="2" id="KW-0012">Acyltransferase</keyword>
<dbReference type="Pfam" id="PF13673">
    <property type="entry name" value="Acetyltransf_10"/>
    <property type="match status" value="1"/>
</dbReference>
<evidence type="ECO:0000256" key="2">
    <source>
        <dbReference type="ARBA" id="ARBA00023315"/>
    </source>
</evidence>
<keyword evidence="1 4" id="KW-0808">Transferase</keyword>
<feature type="domain" description="N-acetyltransferase" evidence="3">
    <location>
        <begin position="11"/>
        <end position="158"/>
    </location>
</feature>
<evidence type="ECO:0000256" key="1">
    <source>
        <dbReference type="ARBA" id="ARBA00022679"/>
    </source>
</evidence>
<comment type="caution">
    <text evidence="4">The sequence shown here is derived from an EMBL/GenBank/DDBJ whole genome shotgun (WGS) entry which is preliminary data.</text>
</comment>
<dbReference type="SUPFAM" id="SSF55729">
    <property type="entry name" value="Acyl-CoA N-acyltransferases (Nat)"/>
    <property type="match status" value="1"/>
</dbReference>
<evidence type="ECO:0000313" key="4">
    <source>
        <dbReference type="EMBL" id="KFA93260.1"/>
    </source>
</evidence>
<evidence type="ECO:0000313" key="5">
    <source>
        <dbReference type="Proteomes" id="UP000028547"/>
    </source>
</evidence>
<name>A0A084SXS5_9BACT</name>
<dbReference type="AlphaFoldDB" id="A0A084SXS5"/>
<dbReference type="Gene3D" id="3.40.630.30">
    <property type="match status" value="1"/>
</dbReference>
<dbReference type="GO" id="GO:0016747">
    <property type="term" value="F:acyltransferase activity, transferring groups other than amino-acyl groups"/>
    <property type="evidence" value="ECO:0007669"/>
    <property type="project" value="InterPro"/>
</dbReference>
<dbReference type="CDD" id="cd04301">
    <property type="entry name" value="NAT_SF"/>
    <property type="match status" value="1"/>
</dbReference>
<dbReference type="Proteomes" id="UP000028547">
    <property type="component" value="Unassembled WGS sequence"/>
</dbReference>
<dbReference type="PROSITE" id="PS51186">
    <property type="entry name" value="GNAT"/>
    <property type="match status" value="1"/>
</dbReference>
<evidence type="ECO:0000259" key="3">
    <source>
        <dbReference type="PROSITE" id="PS51186"/>
    </source>
</evidence>
<sequence>MSTPEIPQPPVTIAQIKDEAELFQALAIREVVFIEEQHVPEGIERDAEDAKAYHVLAFQGGHAIGTGRLVMLPEPPPGETGTWGQIGRMAVLKAHRKARVGAMLLTTLEDEARRRGVSGIMLHSQLYALEFYKKQGYEALGEVFQEAGIEHLEMRKKL</sequence>
<dbReference type="InterPro" id="IPR016181">
    <property type="entry name" value="Acyl_CoA_acyltransferase"/>
</dbReference>
<protein>
    <submittedName>
        <fullName evidence="4">Acetyltransferase</fullName>
    </submittedName>
</protein>
<proteinExistence type="predicted"/>
<gene>
    <name evidence="4" type="ORF">Q664_10350</name>
</gene>
<dbReference type="EMBL" id="JPMI01000061">
    <property type="protein sequence ID" value="KFA93260.1"/>
    <property type="molecule type" value="Genomic_DNA"/>
</dbReference>
<accession>A0A084SXS5</accession>
<dbReference type="InterPro" id="IPR050832">
    <property type="entry name" value="Bact_Acetyltransf"/>
</dbReference>
<dbReference type="PANTHER" id="PTHR43877">
    <property type="entry name" value="AMINOALKYLPHOSPHONATE N-ACETYLTRANSFERASE-RELATED-RELATED"/>
    <property type="match status" value="1"/>
</dbReference>